<dbReference type="Proteomes" id="UP001163831">
    <property type="component" value="Chromosome"/>
</dbReference>
<evidence type="ECO:0000313" key="3">
    <source>
        <dbReference type="Proteomes" id="UP001163831"/>
    </source>
</evidence>
<organism evidence="2 3">
    <name type="scientific">Candidatus Kirkpatrickella diaphorinae</name>
    <dbReference type="NCBI Taxonomy" id="2984322"/>
    <lineage>
        <taxon>Bacteria</taxon>
        <taxon>Pseudomonadati</taxon>
        <taxon>Pseudomonadota</taxon>
        <taxon>Alphaproteobacteria</taxon>
        <taxon>Acetobacterales</taxon>
        <taxon>Acetobacteraceae</taxon>
        <taxon>Candidatus Kirkpatrickella</taxon>
    </lineage>
</organism>
<dbReference type="Pfam" id="PF00293">
    <property type="entry name" value="NUDIX"/>
    <property type="match status" value="1"/>
</dbReference>
<dbReference type="PANTHER" id="PTHR13622:SF8">
    <property type="entry name" value="THIAMIN PYROPHOSPHOKINASE 1"/>
    <property type="match status" value="1"/>
</dbReference>
<name>A0ABY6GK65_9PROT</name>
<proteinExistence type="predicted"/>
<dbReference type="RefSeq" id="WP_319807311.1">
    <property type="nucleotide sequence ID" value="NZ_CP107052.1"/>
</dbReference>
<sequence length="270" mass="30255">MLRPSSLRTARQPLFYHGHLVGWVAADIATHIPQEEDDAALQKGVHIAGQYRLTEIGEILSQKQLFRCFNELFDVFTPGGHVLGQIDRGALPLLGMAARGVHMNGIVMRDNQCFLWVGHRAADKRLDPGKLDHLAAGGVPAGLSPFDTMIKEAAEEAGIPASLSRQAQQVGLLNYVQNRPEGLRRDTLYCYDLLLPEDFTPRPVDGEVTRFELMKLETVLELVRDTDKFKFNVNLVLIDFFIRHGLFTPHEAREIGAVLYQDIRFEPSTA</sequence>
<evidence type="ECO:0000259" key="1">
    <source>
        <dbReference type="PROSITE" id="PS51462"/>
    </source>
</evidence>
<evidence type="ECO:0000313" key="2">
    <source>
        <dbReference type="EMBL" id="UYH51717.1"/>
    </source>
</evidence>
<accession>A0ABY6GK65</accession>
<dbReference type="InterPro" id="IPR000086">
    <property type="entry name" value="NUDIX_hydrolase_dom"/>
</dbReference>
<reference evidence="2" key="1">
    <citation type="submission" date="2022-10" db="EMBL/GenBank/DDBJ databases">
        <title>Candidatus Kirkpatrella diaphorinas gen. nov., sp. nov., an uncultured endosymbiont identified in a population of Diaphorina citri from Hawaii.</title>
        <authorList>
            <person name="Henry E.M."/>
            <person name="Carlson C.R."/>
            <person name="Kuo Y.-W."/>
        </authorList>
    </citation>
    <scope>NUCLEOTIDE SEQUENCE</scope>
    <source>
        <strain evidence="2">CADCRV1</strain>
    </source>
</reference>
<dbReference type="CDD" id="cd03676">
    <property type="entry name" value="NUDIX_Tnr3_like"/>
    <property type="match status" value="1"/>
</dbReference>
<protein>
    <submittedName>
        <fullName evidence="2">NUDIX domain-containing protein</fullName>
    </submittedName>
</protein>
<dbReference type="PANTHER" id="PTHR13622">
    <property type="entry name" value="THIAMIN PYROPHOSPHOKINASE"/>
    <property type="match status" value="1"/>
</dbReference>
<gene>
    <name evidence="2" type="ORF">N5W20_02270</name>
</gene>
<feature type="domain" description="Nudix hydrolase" evidence="1">
    <location>
        <begin position="98"/>
        <end position="239"/>
    </location>
</feature>
<keyword evidence="3" id="KW-1185">Reference proteome</keyword>
<dbReference type="PROSITE" id="PS51462">
    <property type="entry name" value="NUDIX"/>
    <property type="match status" value="1"/>
</dbReference>
<dbReference type="InterPro" id="IPR015797">
    <property type="entry name" value="NUDIX_hydrolase-like_dom_sf"/>
</dbReference>
<dbReference type="SUPFAM" id="SSF55811">
    <property type="entry name" value="Nudix"/>
    <property type="match status" value="1"/>
</dbReference>
<dbReference type="EMBL" id="CP107052">
    <property type="protein sequence ID" value="UYH51717.1"/>
    <property type="molecule type" value="Genomic_DNA"/>
</dbReference>
<dbReference type="Gene3D" id="3.90.79.10">
    <property type="entry name" value="Nucleoside Triphosphate Pyrophosphohydrolase"/>
    <property type="match status" value="1"/>
</dbReference>